<dbReference type="Proteomes" id="UP000434850">
    <property type="component" value="Unassembled WGS sequence"/>
</dbReference>
<dbReference type="RefSeq" id="WP_157543113.1">
    <property type="nucleotide sequence ID" value="NZ_WQLA01000007.1"/>
</dbReference>
<reference evidence="1 2" key="1">
    <citation type="submission" date="2019-12" db="EMBL/GenBank/DDBJ databases">
        <title>Mucilaginibacter sp. HME9299 genome sequencing and assembly.</title>
        <authorList>
            <person name="Kang H."/>
            <person name="Kim H."/>
            <person name="Joh K."/>
        </authorList>
    </citation>
    <scope>NUCLEOTIDE SEQUENCE [LARGE SCALE GENOMIC DNA]</scope>
    <source>
        <strain evidence="1 2">HME9299</strain>
    </source>
</reference>
<sequence length="236" mass="25371">MEQYFTTNGNTLDVNLQLQPGSSAAEVKLNPGQEFTAEGGAMIAMSPDITMATTTHKKGSGSIMKGIKRMLGGENFFLNHYTAGKQGGTVWLGAVHAGDMLVKELNGEGLIVQGGSYVASTPGIEIDMNWQGFKSLISKEGLFWLDVRGKGTIIINSFGAIYPIDIDGEYIVDTGHIVAFDESLNFSLTKAGKSWVSSFLGGEGFVCKFRGKGTVWIQSHNTSSFGYSLGPRLKPR</sequence>
<dbReference type="EMBL" id="WQLA01000007">
    <property type="protein sequence ID" value="MVN92798.1"/>
    <property type="molecule type" value="Genomic_DNA"/>
</dbReference>
<gene>
    <name evidence="1" type="ORF">GO816_16810</name>
</gene>
<dbReference type="InterPro" id="IPR036983">
    <property type="entry name" value="AIM24_sf"/>
</dbReference>
<proteinExistence type="predicted"/>
<organism evidence="1 2">
    <name type="scientific">Mucilaginibacter aquatilis</name>
    <dbReference type="NCBI Taxonomy" id="1517760"/>
    <lineage>
        <taxon>Bacteria</taxon>
        <taxon>Pseudomonadati</taxon>
        <taxon>Bacteroidota</taxon>
        <taxon>Sphingobacteriia</taxon>
        <taxon>Sphingobacteriales</taxon>
        <taxon>Sphingobacteriaceae</taxon>
        <taxon>Mucilaginibacter</taxon>
    </lineage>
</organism>
<dbReference type="NCBIfam" id="TIGR00266">
    <property type="entry name" value="TIGR00266 family protein"/>
    <property type="match status" value="1"/>
</dbReference>
<evidence type="ECO:0000313" key="1">
    <source>
        <dbReference type="EMBL" id="MVN92798.1"/>
    </source>
</evidence>
<accession>A0A6I4IGR3</accession>
<name>A0A6I4IGR3_9SPHI</name>
<dbReference type="PANTHER" id="PTHR43657">
    <property type="entry name" value="TRYPTOPHAN RNA-BINDING ATTENUATOR PROTEIN-LIKE PROTEIN"/>
    <property type="match status" value="1"/>
</dbReference>
<dbReference type="SUPFAM" id="SSF51219">
    <property type="entry name" value="TRAP-like"/>
    <property type="match status" value="1"/>
</dbReference>
<dbReference type="Pfam" id="PF01987">
    <property type="entry name" value="AIM24"/>
    <property type="match status" value="1"/>
</dbReference>
<dbReference type="OrthoDB" id="9779518at2"/>
<dbReference type="AlphaFoldDB" id="A0A6I4IGR3"/>
<evidence type="ECO:0000313" key="2">
    <source>
        <dbReference type="Proteomes" id="UP000434850"/>
    </source>
</evidence>
<dbReference type="PANTHER" id="PTHR43657:SF1">
    <property type="entry name" value="ALTERED INHERITANCE OF MITOCHONDRIA PROTEIN 24, MITOCHONDRIAL"/>
    <property type="match status" value="1"/>
</dbReference>
<keyword evidence="2" id="KW-1185">Reference proteome</keyword>
<dbReference type="InterPro" id="IPR016031">
    <property type="entry name" value="Trp_RNA-bd_attenuator-like_dom"/>
</dbReference>
<protein>
    <submittedName>
        <fullName evidence="1">TIGR00266 family protein</fullName>
    </submittedName>
</protein>
<dbReference type="InterPro" id="IPR002838">
    <property type="entry name" value="AIM24"/>
</dbReference>
<comment type="caution">
    <text evidence="1">The sequence shown here is derived from an EMBL/GenBank/DDBJ whole genome shotgun (WGS) entry which is preliminary data.</text>
</comment>
<dbReference type="Gene3D" id="3.60.160.10">
    <property type="entry name" value="Mitochondrial biogenesis AIM24"/>
    <property type="match status" value="1"/>
</dbReference>